<sequence length="236" mass="26403">MCNDTPLPSCFLNHRFYSIRIMSSNSTQATSSADEAFDFLFKIVLIGDCGTGKTCIVQRFKSGTFVERHGNTIGVDFSMKTVVVDGKRVKLQIWDTAGQERFRTITQSYYRSANGIIIVYDVTKRSSFLSLERWIEEVRRYTASNVMLVLIGNKCDVESGREVTFNEASAMSEYLPEIMLVLETSAKENTNIEDAFMFLATELKRRHDCSSYGDSAESGTVQLSEGKSVRSCGGCS</sequence>
<dbReference type="GO" id="GO:0005794">
    <property type="term" value="C:Golgi apparatus"/>
    <property type="evidence" value="ECO:0007669"/>
    <property type="project" value="UniProtKB-SubCell"/>
</dbReference>
<dbReference type="FunFam" id="3.40.50.300:FF:000803">
    <property type="entry name" value="Ras-related protein Rab-43"/>
    <property type="match status" value="1"/>
</dbReference>
<evidence type="ECO:0000256" key="3">
    <source>
        <dbReference type="ARBA" id="ARBA00022481"/>
    </source>
</evidence>
<dbReference type="InterPro" id="IPR050227">
    <property type="entry name" value="Rab"/>
</dbReference>
<dbReference type="SMART" id="SM00176">
    <property type="entry name" value="RAN"/>
    <property type="match status" value="1"/>
</dbReference>
<dbReference type="PROSITE" id="PS51420">
    <property type="entry name" value="RHO"/>
    <property type="match status" value="1"/>
</dbReference>
<organism evidence="15 16">
    <name type="scientific">Frankliniella fusca</name>
    <dbReference type="NCBI Taxonomy" id="407009"/>
    <lineage>
        <taxon>Eukaryota</taxon>
        <taxon>Metazoa</taxon>
        <taxon>Ecdysozoa</taxon>
        <taxon>Arthropoda</taxon>
        <taxon>Hexapoda</taxon>
        <taxon>Insecta</taxon>
        <taxon>Pterygota</taxon>
        <taxon>Neoptera</taxon>
        <taxon>Paraneoptera</taxon>
        <taxon>Thysanoptera</taxon>
        <taxon>Terebrantia</taxon>
        <taxon>Thripoidea</taxon>
        <taxon>Thripidae</taxon>
        <taxon>Frankliniella</taxon>
    </lineage>
</organism>
<keyword evidence="11" id="KW-0968">Cytoplasmic vesicle</keyword>
<gene>
    <name evidence="15" type="ORF">KUF71_002165</name>
</gene>
<dbReference type="SMART" id="SM00173">
    <property type="entry name" value="RAS"/>
    <property type="match status" value="1"/>
</dbReference>
<comment type="similarity">
    <text evidence="2">Belongs to the small GTPase superfamily. Rab family.</text>
</comment>
<evidence type="ECO:0000256" key="10">
    <source>
        <dbReference type="ARBA" id="ARBA00023289"/>
    </source>
</evidence>
<dbReference type="GO" id="GO:0003924">
    <property type="term" value="F:GTPase activity"/>
    <property type="evidence" value="ECO:0007669"/>
    <property type="project" value="InterPro"/>
</dbReference>
<reference evidence="15" key="2">
    <citation type="journal article" date="2023" name="BMC Genomics">
        <title>Pest status, molecular evolution, and epigenetic factors derived from the genome assembly of Frankliniella fusca, a thysanopteran phytovirus vector.</title>
        <authorList>
            <person name="Catto M.A."/>
            <person name="Labadie P.E."/>
            <person name="Jacobson A.L."/>
            <person name="Kennedy G.G."/>
            <person name="Srinivasan R."/>
            <person name="Hunt B.G."/>
        </authorList>
    </citation>
    <scope>NUCLEOTIDE SEQUENCE</scope>
    <source>
        <strain evidence="15">PL_HMW_Pooled</strain>
    </source>
</reference>
<dbReference type="InterPro" id="IPR001806">
    <property type="entry name" value="Small_GTPase"/>
</dbReference>
<dbReference type="InterPro" id="IPR005225">
    <property type="entry name" value="Small_GTP-bd"/>
</dbReference>
<keyword evidence="3" id="KW-0488">Methylation</keyword>
<reference evidence="15" key="1">
    <citation type="submission" date="2021-07" db="EMBL/GenBank/DDBJ databases">
        <authorList>
            <person name="Catto M.A."/>
            <person name="Jacobson A."/>
            <person name="Kennedy G."/>
            <person name="Labadie P."/>
            <person name="Hunt B.G."/>
            <person name="Srinivasan R."/>
        </authorList>
    </citation>
    <scope>NUCLEOTIDE SEQUENCE</scope>
    <source>
        <strain evidence="15">PL_HMW_Pooled</strain>
        <tissue evidence="15">Head</tissue>
    </source>
</reference>
<evidence type="ECO:0000256" key="8">
    <source>
        <dbReference type="ARBA" id="ARBA00023136"/>
    </source>
</evidence>
<evidence type="ECO:0000256" key="9">
    <source>
        <dbReference type="ARBA" id="ARBA00023288"/>
    </source>
</evidence>
<evidence type="ECO:0000256" key="2">
    <source>
        <dbReference type="ARBA" id="ARBA00006270"/>
    </source>
</evidence>
<dbReference type="SMART" id="SM00177">
    <property type="entry name" value="ARF"/>
    <property type="match status" value="1"/>
</dbReference>
<evidence type="ECO:0000256" key="1">
    <source>
        <dbReference type="ARBA" id="ARBA00004580"/>
    </source>
</evidence>
<dbReference type="GO" id="GO:0030670">
    <property type="term" value="C:phagocytic vesicle membrane"/>
    <property type="evidence" value="ECO:0007669"/>
    <property type="project" value="UniProtKB-SubCell"/>
</dbReference>
<keyword evidence="8" id="KW-0472">Membrane</keyword>
<dbReference type="SMART" id="SM00174">
    <property type="entry name" value="RHO"/>
    <property type="match status" value="1"/>
</dbReference>
<dbReference type="PROSITE" id="PS51421">
    <property type="entry name" value="RAS"/>
    <property type="match status" value="1"/>
</dbReference>
<evidence type="ECO:0000256" key="6">
    <source>
        <dbReference type="ARBA" id="ARBA00023034"/>
    </source>
</evidence>
<evidence type="ECO:0000256" key="13">
    <source>
        <dbReference type="ARBA" id="ARBA00046278"/>
    </source>
</evidence>
<evidence type="ECO:0000256" key="14">
    <source>
        <dbReference type="ARBA" id="ARBA00067841"/>
    </source>
</evidence>
<name>A0AAE1HLW5_9NEOP</name>
<protein>
    <recommendedName>
        <fullName evidence="14">Ras-related protein Rab-43</fullName>
    </recommendedName>
</protein>
<keyword evidence="5" id="KW-0547">Nucleotide-binding</keyword>
<evidence type="ECO:0000256" key="12">
    <source>
        <dbReference type="ARBA" id="ARBA00037864"/>
    </source>
</evidence>
<dbReference type="GO" id="GO:0005525">
    <property type="term" value="F:GTP binding"/>
    <property type="evidence" value="ECO:0007669"/>
    <property type="project" value="UniProtKB-KW"/>
</dbReference>
<dbReference type="PRINTS" id="PR00449">
    <property type="entry name" value="RASTRNSFRMNG"/>
</dbReference>
<keyword evidence="9" id="KW-0449">Lipoprotein</keyword>
<keyword evidence="10" id="KW-0636">Prenylation</keyword>
<keyword evidence="4" id="KW-0597">Phosphoprotein</keyword>
<evidence type="ECO:0000256" key="5">
    <source>
        <dbReference type="ARBA" id="ARBA00022741"/>
    </source>
</evidence>
<dbReference type="EMBL" id="JAHWGI010001149">
    <property type="protein sequence ID" value="KAK3923756.1"/>
    <property type="molecule type" value="Genomic_DNA"/>
</dbReference>
<dbReference type="SMART" id="SM00175">
    <property type="entry name" value="RAB"/>
    <property type="match status" value="1"/>
</dbReference>
<dbReference type="SUPFAM" id="SSF52540">
    <property type="entry name" value="P-loop containing nucleoside triphosphate hydrolases"/>
    <property type="match status" value="1"/>
</dbReference>
<keyword evidence="7" id="KW-0342">GTP-binding</keyword>
<evidence type="ECO:0000256" key="4">
    <source>
        <dbReference type="ARBA" id="ARBA00022553"/>
    </source>
</evidence>
<evidence type="ECO:0000256" key="11">
    <source>
        <dbReference type="ARBA" id="ARBA00023329"/>
    </source>
</evidence>
<proteinExistence type="inferred from homology"/>
<keyword evidence="16" id="KW-1185">Reference proteome</keyword>
<dbReference type="NCBIfam" id="TIGR00231">
    <property type="entry name" value="small_GTP"/>
    <property type="match status" value="1"/>
</dbReference>
<keyword evidence="6" id="KW-0333">Golgi apparatus</keyword>
<dbReference type="PROSITE" id="PS51419">
    <property type="entry name" value="RAB"/>
    <property type="match status" value="1"/>
</dbReference>
<comment type="subcellular location">
    <subcellularLocation>
        <location evidence="1">Cytoplasmic vesicle</location>
        <location evidence="1">Phagosome membrane</location>
    </subcellularLocation>
    <subcellularLocation>
        <location evidence="13">Endomembrane system</location>
        <topology evidence="13">Lipid-anchor</topology>
        <orientation evidence="13">Cytoplasmic side</orientation>
    </subcellularLocation>
    <subcellularLocation>
        <location evidence="12">Golgi apparatus</location>
        <location evidence="12">trans-Golgi network membrane</location>
        <topology evidence="12">Lipid-anchor</topology>
    </subcellularLocation>
</comment>
<accession>A0AAE1HLW5</accession>
<dbReference type="InterPro" id="IPR027417">
    <property type="entry name" value="P-loop_NTPase"/>
</dbReference>
<dbReference type="AlphaFoldDB" id="A0AAE1HLW5"/>
<dbReference type="PANTHER" id="PTHR47977">
    <property type="entry name" value="RAS-RELATED PROTEIN RAB"/>
    <property type="match status" value="1"/>
</dbReference>
<dbReference type="Gene3D" id="3.40.50.300">
    <property type="entry name" value="P-loop containing nucleotide triphosphate hydrolases"/>
    <property type="match status" value="1"/>
</dbReference>
<evidence type="ECO:0000313" key="15">
    <source>
        <dbReference type="EMBL" id="KAK3923756.1"/>
    </source>
</evidence>
<dbReference type="Proteomes" id="UP001219518">
    <property type="component" value="Unassembled WGS sequence"/>
</dbReference>
<comment type="caution">
    <text evidence="15">The sequence shown here is derived from an EMBL/GenBank/DDBJ whole genome shotgun (WGS) entry which is preliminary data.</text>
</comment>
<dbReference type="Pfam" id="PF00071">
    <property type="entry name" value="Ras"/>
    <property type="match status" value="1"/>
</dbReference>
<evidence type="ECO:0000313" key="16">
    <source>
        <dbReference type="Proteomes" id="UP001219518"/>
    </source>
</evidence>
<evidence type="ECO:0000256" key="7">
    <source>
        <dbReference type="ARBA" id="ARBA00023134"/>
    </source>
</evidence>